<reference evidence="5 6" key="1">
    <citation type="submission" date="2020-12" db="EMBL/GenBank/DDBJ databases">
        <title>YIM B01967 draft genome.</title>
        <authorList>
            <person name="Yan X."/>
        </authorList>
    </citation>
    <scope>NUCLEOTIDE SEQUENCE [LARGE SCALE GENOMIC DNA]</scope>
    <source>
        <strain evidence="5 6">YIM B01967</strain>
    </source>
</reference>
<organism evidence="5 6">
    <name type="scientific">Viridibacillus soli</name>
    <dbReference type="NCBI Taxonomy" id="2798301"/>
    <lineage>
        <taxon>Bacteria</taxon>
        <taxon>Bacillati</taxon>
        <taxon>Bacillota</taxon>
        <taxon>Bacilli</taxon>
        <taxon>Bacillales</taxon>
        <taxon>Caryophanaceae</taxon>
        <taxon>Viridibacillus</taxon>
    </lineage>
</organism>
<evidence type="ECO:0000313" key="5">
    <source>
        <dbReference type="EMBL" id="MBK3496633.1"/>
    </source>
</evidence>
<dbReference type="CDD" id="cd03230">
    <property type="entry name" value="ABC_DR_subfamily_A"/>
    <property type="match status" value="1"/>
</dbReference>
<keyword evidence="2" id="KW-0547">Nucleotide-binding</keyword>
<name>A0ABS1HB62_9BACL</name>
<dbReference type="PROSITE" id="PS50893">
    <property type="entry name" value="ABC_TRANSPORTER_2"/>
    <property type="match status" value="1"/>
</dbReference>
<dbReference type="SMART" id="SM00382">
    <property type="entry name" value="AAA"/>
    <property type="match status" value="1"/>
</dbReference>
<dbReference type="Gene3D" id="3.40.50.300">
    <property type="entry name" value="P-loop containing nucleotide triphosphate hydrolases"/>
    <property type="match status" value="1"/>
</dbReference>
<dbReference type="EMBL" id="JAEOAH010000035">
    <property type="protein sequence ID" value="MBK3496633.1"/>
    <property type="molecule type" value="Genomic_DNA"/>
</dbReference>
<sequence>MITVEGIAKKYGKNSVLEDVSFTIPKGKIIGLAGENGSGKSTVLKIIAGVLESSNGSVKLDGTEVTRRSAERIAYLPDLDLFYPYFTGEELFHYYGSQFDDFHYDKACIVAQFLNIPLDVKIKKMSKGNRGRVKMAATLGREATYYLMDEPFSGFDPLVREDLIKGLIQFTDPETQSIFLSTHEIREVEPLLDGIIVLHNGKIVAQEEIENIREEYNQDTVTWLKKLLKEGDKVEQ</sequence>
<dbReference type="PANTHER" id="PTHR42939">
    <property type="entry name" value="ABC TRANSPORTER ATP-BINDING PROTEIN ALBC-RELATED"/>
    <property type="match status" value="1"/>
</dbReference>
<protein>
    <submittedName>
        <fullName evidence="5">ABC transporter ATP-binding protein</fullName>
    </submittedName>
</protein>
<keyword evidence="6" id="KW-1185">Reference proteome</keyword>
<dbReference type="Pfam" id="PF00005">
    <property type="entry name" value="ABC_tran"/>
    <property type="match status" value="1"/>
</dbReference>
<comment type="caution">
    <text evidence="5">The sequence shown here is derived from an EMBL/GenBank/DDBJ whole genome shotgun (WGS) entry which is preliminary data.</text>
</comment>
<dbReference type="InterPro" id="IPR003439">
    <property type="entry name" value="ABC_transporter-like_ATP-bd"/>
</dbReference>
<evidence type="ECO:0000259" key="4">
    <source>
        <dbReference type="PROSITE" id="PS50893"/>
    </source>
</evidence>
<dbReference type="RefSeq" id="WP_200750031.1">
    <property type="nucleotide sequence ID" value="NZ_JAEOAH010000035.1"/>
</dbReference>
<evidence type="ECO:0000256" key="2">
    <source>
        <dbReference type="ARBA" id="ARBA00022741"/>
    </source>
</evidence>
<evidence type="ECO:0000256" key="3">
    <source>
        <dbReference type="ARBA" id="ARBA00022840"/>
    </source>
</evidence>
<gene>
    <name evidence="5" type="ORF">JFL43_17560</name>
</gene>
<evidence type="ECO:0000256" key="1">
    <source>
        <dbReference type="ARBA" id="ARBA00022448"/>
    </source>
</evidence>
<dbReference type="GO" id="GO:0005524">
    <property type="term" value="F:ATP binding"/>
    <property type="evidence" value="ECO:0007669"/>
    <property type="project" value="UniProtKB-KW"/>
</dbReference>
<dbReference type="InterPro" id="IPR003593">
    <property type="entry name" value="AAA+_ATPase"/>
</dbReference>
<dbReference type="InterPro" id="IPR027417">
    <property type="entry name" value="P-loop_NTPase"/>
</dbReference>
<keyword evidence="3 5" id="KW-0067">ATP-binding</keyword>
<dbReference type="SUPFAM" id="SSF52540">
    <property type="entry name" value="P-loop containing nucleoside triphosphate hydrolases"/>
    <property type="match status" value="1"/>
</dbReference>
<accession>A0ABS1HB62</accession>
<keyword evidence="1" id="KW-0813">Transport</keyword>
<dbReference type="InterPro" id="IPR051782">
    <property type="entry name" value="ABC_Transporter_VariousFunc"/>
</dbReference>
<proteinExistence type="predicted"/>
<feature type="domain" description="ABC transporter" evidence="4">
    <location>
        <begin position="2"/>
        <end position="225"/>
    </location>
</feature>
<evidence type="ECO:0000313" key="6">
    <source>
        <dbReference type="Proteomes" id="UP000618943"/>
    </source>
</evidence>
<dbReference type="Proteomes" id="UP000618943">
    <property type="component" value="Unassembled WGS sequence"/>
</dbReference>
<dbReference type="PANTHER" id="PTHR42939:SF1">
    <property type="entry name" value="ABC TRANSPORTER ATP-BINDING PROTEIN ALBC-RELATED"/>
    <property type="match status" value="1"/>
</dbReference>